<evidence type="ECO:0000313" key="7">
    <source>
        <dbReference type="EMBL" id="EEC58363.1"/>
    </source>
</evidence>
<keyword evidence="4 6" id="KW-1133">Transmembrane helix</keyword>
<evidence type="ECO:0008006" key="9">
    <source>
        <dbReference type="Google" id="ProtNLM"/>
    </source>
</evidence>
<evidence type="ECO:0000256" key="4">
    <source>
        <dbReference type="ARBA" id="ARBA00022989"/>
    </source>
</evidence>
<dbReference type="GO" id="GO:0016020">
    <property type="term" value="C:membrane"/>
    <property type="evidence" value="ECO:0007669"/>
    <property type="project" value="UniProtKB-SubCell"/>
</dbReference>
<gene>
    <name evidence="7" type="ORF">BACPEC_00493</name>
</gene>
<dbReference type="AlphaFoldDB" id="B7AP89"/>
<dbReference type="PANTHER" id="PTHR34478:SF2">
    <property type="entry name" value="MEMBRANE PROTEIN"/>
    <property type="match status" value="1"/>
</dbReference>
<dbReference type="SUPFAM" id="SSF140478">
    <property type="entry name" value="LemA-like"/>
    <property type="match status" value="1"/>
</dbReference>
<dbReference type="InterPro" id="IPR023353">
    <property type="entry name" value="LemA-like_dom_sf"/>
</dbReference>
<evidence type="ECO:0000256" key="3">
    <source>
        <dbReference type="ARBA" id="ARBA00022692"/>
    </source>
</evidence>
<reference evidence="7 8" key="1">
    <citation type="submission" date="2008-11" db="EMBL/GenBank/DDBJ databases">
        <title>Draft genome sequence of Bacteroides pectinophilus (ATCC 43243).</title>
        <authorList>
            <person name="Sudarsanam P."/>
            <person name="Ley R."/>
            <person name="Guruge J."/>
            <person name="Turnbaugh P.J."/>
            <person name="Mahowald M."/>
            <person name="Liep D."/>
            <person name="Gordon J."/>
        </authorList>
    </citation>
    <scope>NUCLEOTIDE SEQUENCE [LARGE SCALE GENOMIC DNA]</scope>
    <source>
        <strain evidence="7 8">ATCC 43243</strain>
    </source>
</reference>
<comment type="subcellular location">
    <subcellularLocation>
        <location evidence="1">Membrane</location>
        <topology evidence="1">Single-pass membrane protein</topology>
    </subcellularLocation>
</comment>
<feature type="transmembrane region" description="Helical" evidence="6">
    <location>
        <begin position="12"/>
        <end position="33"/>
    </location>
</feature>
<keyword evidence="8" id="KW-1185">Reference proteome</keyword>
<proteinExistence type="inferred from homology"/>
<dbReference type="eggNOG" id="COG1704">
    <property type="taxonomic scope" value="Bacteria"/>
</dbReference>
<dbReference type="Proteomes" id="UP000003136">
    <property type="component" value="Unassembled WGS sequence"/>
</dbReference>
<dbReference type="HOGENOM" id="CLU_056714_0_1_9"/>
<evidence type="ECO:0000256" key="5">
    <source>
        <dbReference type="ARBA" id="ARBA00023136"/>
    </source>
</evidence>
<dbReference type="EMBL" id="ABVQ01000034">
    <property type="protein sequence ID" value="EEC58363.1"/>
    <property type="molecule type" value="Genomic_DNA"/>
</dbReference>
<keyword evidence="3 6" id="KW-0812">Transmembrane</keyword>
<dbReference type="STRING" id="483218.BACPEC_00493"/>
<comment type="similarity">
    <text evidence="2">Belongs to the LemA family.</text>
</comment>
<keyword evidence="5 6" id="KW-0472">Membrane</keyword>
<evidence type="ECO:0000256" key="1">
    <source>
        <dbReference type="ARBA" id="ARBA00004167"/>
    </source>
</evidence>
<accession>B7AP89</accession>
<evidence type="ECO:0000256" key="6">
    <source>
        <dbReference type="SAM" id="Phobius"/>
    </source>
</evidence>
<evidence type="ECO:0000256" key="2">
    <source>
        <dbReference type="ARBA" id="ARBA00008854"/>
    </source>
</evidence>
<organism evidence="7 8">
    <name type="scientific">[Bacteroides] pectinophilus ATCC 43243</name>
    <dbReference type="NCBI Taxonomy" id="483218"/>
    <lineage>
        <taxon>Bacteria</taxon>
        <taxon>Bacillati</taxon>
        <taxon>Bacillota</taxon>
        <taxon>Clostridia</taxon>
        <taxon>Eubacteriales</taxon>
    </lineage>
</organism>
<protein>
    <recommendedName>
        <fullName evidence="9">LemA family protein</fullName>
    </recommendedName>
</protein>
<dbReference type="InterPro" id="IPR007156">
    <property type="entry name" value="MamQ_LemA"/>
</dbReference>
<dbReference type="Gene3D" id="1.20.1440.20">
    <property type="entry name" value="LemA-like domain"/>
    <property type="match status" value="1"/>
</dbReference>
<dbReference type="Pfam" id="PF04011">
    <property type="entry name" value="LemA"/>
    <property type="match status" value="1"/>
</dbReference>
<reference evidence="7 8" key="2">
    <citation type="submission" date="2008-11" db="EMBL/GenBank/DDBJ databases">
        <authorList>
            <person name="Fulton L."/>
            <person name="Clifton S."/>
            <person name="Fulton B."/>
            <person name="Xu J."/>
            <person name="Minx P."/>
            <person name="Pepin K.H."/>
            <person name="Johnson M."/>
            <person name="Bhonagiri V."/>
            <person name="Nash W.E."/>
            <person name="Mardis E.R."/>
            <person name="Wilson R.K."/>
        </authorList>
    </citation>
    <scope>NUCLEOTIDE SEQUENCE [LARGE SCALE GENOMIC DNA]</scope>
    <source>
        <strain evidence="7 8">ATCC 43243</strain>
    </source>
</reference>
<name>B7AP89_9FIRM</name>
<evidence type="ECO:0000313" key="8">
    <source>
        <dbReference type="Proteomes" id="UP000003136"/>
    </source>
</evidence>
<comment type="caution">
    <text evidence="7">The sequence shown here is derived from an EMBL/GenBank/DDBJ whole genome shotgun (WGS) entry which is preliminary data.</text>
</comment>
<dbReference type="PANTHER" id="PTHR34478">
    <property type="entry name" value="PROTEIN LEMA"/>
    <property type="match status" value="1"/>
</dbReference>
<sequence length="200" mass="22456">MEEYKNMANSIMIVTGVVFVIIAFIAIAVIRCYNGMVVLRNRVENQGAQIEVQLKRRADLIPNLIETTKGYASYEQQTLTQVTELRSKVLSAASPAESYMAGEALGHEASRMLAIGEKYPELKANSNFLQLQKELADTEDKIVKARQFYNDTVTKYNTAIMMFPRSAFAGIFGFKKMELLEAAASERQATRMNGDTFKMN</sequence>